<proteinExistence type="predicted"/>
<organism evidence="1">
    <name type="scientific">Salmonella enterica</name>
    <name type="common">Salmonella choleraesuis</name>
    <dbReference type="NCBI Taxonomy" id="28901"/>
    <lineage>
        <taxon>Bacteria</taxon>
        <taxon>Pseudomonadati</taxon>
        <taxon>Pseudomonadota</taxon>
        <taxon>Gammaproteobacteria</taxon>
        <taxon>Enterobacterales</taxon>
        <taxon>Enterobacteriaceae</taxon>
        <taxon>Salmonella</taxon>
    </lineage>
</organism>
<protein>
    <submittedName>
        <fullName evidence="1">Amino acid permease</fullName>
    </submittedName>
</protein>
<name>A0A403T7Q3_SALER</name>
<sequence>MSYPLSYVHAFITLIICELCKSTCANRFHKIICEIRNFRRFYAITIEKIASFARLYTATRCQ</sequence>
<gene>
    <name evidence="1" type="ORF">D9O31_25795</name>
</gene>
<dbReference type="AlphaFoldDB" id="A0A403T7Q3"/>
<dbReference type="Proteomes" id="UP000839526">
    <property type="component" value="Unassembled WGS sequence"/>
</dbReference>
<comment type="caution">
    <text evidence="1">The sequence shown here is derived from an EMBL/GenBank/DDBJ whole genome shotgun (WGS) entry which is preliminary data.</text>
</comment>
<reference evidence="1" key="1">
    <citation type="submission" date="2018-10" db="EMBL/GenBank/DDBJ databases">
        <authorList>
            <consortium name="PulseNet: The National Subtyping Network for Foodborne Disease Surveillance"/>
            <person name="Tarr C.L."/>
            <person name="Trees E."/>
            <person name="Katz L.S."/>
            <person name="Carleton-Romer H.A."/>
            <person name="Stroika S."/>
            <person name="Kucerova Z."/>
            <person name="Roache K.F."/>
            <person name="Sabol A.L."/>
            <person name="Besser J."/>
            <person name="Gerner-Smidt P."/>
        </authorList>
    </citation>
    <scope>NUCLEOTIDE SEQUENCE [LARGE SCALE GENOMIC DNA]</scope>
    <source>
        <strain evidence="1">PNUSAS052121</strain>
    </source>
</reference>
<evidence type="ECO:0000313" key="1">
    <source>
        <dbReference type="EMBL" id="MMS79817.1"/>
    </source>
</evidence>
<dbReference type="EMBL" id="RWAH01000050">
    <property type="protein sequence ID" value="MMS79817.1"/>
    <property type="molecule type" value="Genomic_DNA"/>
</dbReference>
<accession>A0A403T7Q3</accession>